<dbReference type="EnsemblMetazoa" id="G31018.1">
    <property type="protein sequence ID" value="G31018.1:cds"/>
    <property type="gene ID" value="G31018"/>
</dbReference>
<keyword evidence="3" id="KW-1185">Reference proteome</keyword>
<reference evidence="2" key="1">
    <citation type="submission" date="2022-08" db="UniProtKB">
        <authorList>
            <consortium name="EnsemblMetazoa"/>
        </authorList>
    </citation>
    <scope>IDENTIFICATION</scope>
    <source>
        <strain evidence="2">05x7-T-G4-1.051#20</strain>
    </source>
</reference>
<accession>A0A8W8M3G1</accession>
<dbReference type="OMA" id="CACVKIC"/>
<keyword evidence="1" id="KW-0472">Membrane</keyword>
<keyword evidence="1" id="KW-0812">Transmembrane</keyword>
<dbReference type="AlphaFoldDB" id="A0A8W8M3G1"/>
<evidence type="ECO:0000313" key="2">
    <source>
        <dbReference type="EnsemblMetazoa" id="G31018.1:cds"/>
    </source>
</evidence>
<evidence type="ECO:0000256" key="1">
    <source>
        <dbReference type="SAM" id="Phobius"/>
    </source>
</evidence>
<sequence>MSQLRRFDSVLKLVFIFLTVPAQCAYYCYYYYSSYYSSRRQLCYYYYYYYYYYYDSDSSSSSAGAIAGGVIGGIVGLAVIVTIFVCACVKICKTQNHGQIMVYPQQTTANTNSITQPGYPQPSVPVYSYGPPTYLGKNQQAVGRNNISIIDC</sequence>
<organism evidence="2 3">
    <name type="scientific">Magallana gigas</name>
    <name type="common">Pacific oyster</name>
    <name type="synonym">Crassostrea gigas</name>
    <dbReference type="NCBI Taxonomy" id="29159"/>
    <lineage>
        <taxon>Eukaryota</taxon>
        <taxon>Metazoa</taxon>
        <taxon>Spiralia</taxon>
        <taxon>Lophotrochozoa</taxon>
        <taxon>Mollusca</taxon>
        <taxon>Bivalvia</taxon>
        <taxon>Autobranchia</taxon>
        <taxon>Pteriomorphia</taxon>
        <taxon>Ostreida</taxon>
        <taxon>Ostreoidea</taxon>
        <taxon>Ostreidae</taxon>
        <taxon>Magallana</taxon>
    </lineage>
</organism>
<protein>
    <recommendedName>
        <fullName evidence="4">Cysteine and tyrosine-rich protein 1</fullName>
    </recommendedName>
</protein>
<dbReference type="Proteomes" id="UP000005408">
    <property type="component" value="Unassembled WGS sequence"/>
</dbReference>
<feature type="transmembrane region" description="Helical" evidence="1">
    <location>
        <begin position="63"/>
        <end position="89"/>
    </location>
</feature>
<name>A0A8W8M3G1_MAGGI</name>
<proteinExistence type="predicted"/>
<evidence type="ECO:0008006" key="4">
    <source>
        <dbReference type="Google" id="ProtNLM"/>
    </source>
</evidence>
<keyword evidence="1" id="KW-1133">Transmembrane helix</keyword>
<feature type="transmembrane region" description="Helical" evidence="1">
    <location>
        <begin position="12"/>
        <end position="32"/>
    </location>
</feature>
<evidence type="ECO:0000313" key="3">
    <source>
        <dbReference type="Proteomes" id="UP000005408"/>
    </source>
</evidence>